<comment type="similarity">
    <text evidence="1">Belongs to the HY2 family.</text>
</comment>
<dbReference type="Proteomes" id="UP001516023">
    <property type="component" value="Unassembled WGS sequence"/>
</dbReference>
<evidence type="ECO:0000313" key="5">
    <source>
        <dbReference type="Proteomes" id="UP001516023"/>
    </source>
</evidence>
<dbReference type="GO" id="GO:0016491">
    <property type="term" value="F:oxidoreductase activity"/>
    <property type="evidence" value="ECO:0007669"/>
    <property type="project" value="UniProtKB-KW"/>
</dbReference>
<keyword evidence="5" id="KW-1185">Reference proteome</keyword>
<comment type="caution">
    <text evidence="4">The sequence shown here is derived from an EMBL/GenBank/DDBJ whole genome shotgun (WGS) entry which is preliminary data.</text>
</comment>
<reference evidence="4 5" key="1">
    <citation type="journal article" date="2020" name="G3 (Bethesda)">
        <title>Improved Reference Genome for Cyclotella cryptica CCMP332, a Model for Cell Wall Morphogenesis, Salinity Adaptation, and Lipid Production in Diatoms (Bacillariophyta).</title>
        <authorList>
            <person name="Roberts W.R."/>
            <person name="Downey K.M."/>
            <person name="Ruck E.C."/>
            <person name="Traller J.C."/>
            <person name="Alverson A.J."/>
        </authorList>
    </citation>
    <scope>NUCLEOTIDE SEQUENCE [LARGE SCALE GENOMIC DNA]</scope>
    <source>
        <strain evidence="4 5">CCMP332</strain>
    </source>
</reference>
<dbReference type="AlphaFoldDB" id="A0ABD3PV91"/>
<keyword evidence="3" id="KW-0732">Signal</keyword>
<dbReference type="EMBL" id="JABMIG020000117">
    <property type="protein sequence ID" value="KAL3791151.1"/>
    <property type="molecule type" value="Genomic_DNA"/>
</dbReference>
<evidence type="ECO:0000256" key="1">
    <source>
        <dbReference type="ARBA" id="ARBA00006908"/>
    </source>
</evidence>
<dbReference type="Gene3D" id="3.40.1500.20">
    <property type="match status" value="1"/>
</dbReference>
<dbReference type="Pfam" id="PF05996">
    <property type="entry name" value="Fe_bilin_red"/>
    <property type="match status" value="1"/>
</dbReference>
<evidence type="ECO:0000256" key="3">
    <source>
        <dbReference type="SAM" id="SignalP"/>
    </source>
</evidence>
<dbReference type="PANTHER" id="PTHR34557">
    <property type="entry name" value="PHYTOCHROMOBILIN:FERREDOXIN OXIDOREDUCTASE, CHLOROPLASTIC"/>
    <property type="match status" value="1"/>
</dbReference>
<organism evidence="4 5">
    <name type="scientific">Cyclotella cryptica</name>
    <dbReference type="NCBI Taxonomy" id="29204"/>
    <lineage>
        <taxon>Eukaryota</taxon>
        <taxon>Sar</taxon>
        <taxon>Stramenopiles</taxon>
        <taxon>Ochrophyta</taxon>
        <taxon>Bacillariophyta</taxon>
        <taxon>Coscinodiscophyceae</taxon>
        <taxon>Thalassiosirophycidae</taxon>
        <taxon>Stephanodiscales</taxon>
        <taxon>Stephanodiscaceae</taxon>
        <taxon>Cyclotella</taxon>
    </lineage>
</organism>
<protein>
    <recommendedName>
        <fullName evidence="6">Phycoerythrobilin:ferredoxin oxidoreductase</fullName>
    </recommendedName>
</protein>
<name>A0ABD3PV91_9STRA</name>
<dbReference type="PANTHER" id="PTHR34557:SF1">
    <property type="entry name" value="PHYTOCHROMOBILIN:FERREDOXIN OXIDOREDUCTASE, CHLOROPLASTIC"/>
    <property type="match status" value="1"/>
</dbReference>
<feature type="chain" id="PRO_5044741277" description="Phycoerythrobilin:ferredoxin oxidoreductase" evidence="3">
    <location>
        <begin position="27"/>
        <end position="357"/>
    </location>
</feature>
<evidence type="ECO:0000256" key="2">
    <source>
        <dbReference type="ARBA" id="ARBA00023002"/>
    </source>
</evidence>
<gene>
    <name evidence="4" type="ORF">HJC23_000571</name>
</gene>
<evidence type="ECO:0000313" key="4">
    <source>
        <dbReference type="EMBL" id="KAL3791151.1"/>
    </source>
</evidence>
<sequence length="357" mass="40176">MSVHRTATIAMLMISFGLSLFGQAHSFNCPASSSSSVNLWVSQSRLSSTHRRFPTHIDLYRKFHDYGWSKLIDTHDEINIGVPDDLLCNSSPVKGSPGTSVVAELRSTSRFQFLDSSKSVLRLARSAFLETQTAEEVPLITPMTIHVLNFVLFPDPDIQILTNESKEIEGHVGLPIFGADVVSLPGNKHLVALDFQPVLTMDRGANLLPERYSHFESKLKAIHSRYQQSNNGMAPCLPWGGDIPSQAERFFSPYALWSRLTDDNAIDIVNTSVWSAFQEYFDLYLELMIAVQTDVSLQKTPTSATDMIGQTNPARSGQIDYLEYRRQNDPARPMLRRLYGESWTERVIAEVLFPDFL</sequence>
<dbReference type="InterPro" id="IPR009249">
    <property type="entry name" value="Ferredoxin-dep_bilin_Rdtase"/>
</dbReference>
<evidence type="ECO:0008006" key="6">
    <source>
        <dbReference type="Google" id="ProtNLM"/>
    </source>
</evidence>
<proteinExistence type="inferred from homology"/>
<keyword evidence="2" id="KW-0560">Oxidoreductase</keyword>
<feature type="signal peptide" evidence="3">
    <location>
        <begin position="1"/>
        <end position="26"/>
    </location>
</feature>
<accession>A0ABD3PV91</accession>